<protein>
    <submittedName>
        <fullName evidence="2">Photosystem I protein PsaX</fullName>
    </submittedName>
</protein>
<keyword evidence="1" id="KW-1133">Transmembrane helix</keyword>
<dbReference type="RefSeq" id="WP_035998540.1">
    <property type="nucleotide sequence ID" value="NZ_CP053586.1"/>
</dbReference>
<dbReference type="Pfam" id="PF08078">
    <property type="entry name" value="PsaX"/>
    <property type="match status" value="1"/>
</dbReference>
<dbReference type="SMR" id="A0AA96WNQ0"/>
<feature type="transmembrane region" description="Helical" evidence="1">
    <location>
        <begin position="14"/>
        <end position="34"/>
    </location>
</feature>
<dbReference type="EMBL" id="CP053586">
    <property type="protein sequence ID" value="WNZ25271.1"/>
    <property type="molecule type" value="Genomic_DNA"/>
</dbReference>
<dbReference type="InterPro" id="IPR036243">
    <property type="entry name" value="PSI_PsaX_sf"/>
</dbReference>
<keyword evidence="1" id="KW-0812">Transmembrane</keyword>
<evidence type="ECO:0000256" key="1">
    <source>
        <dbReference type="SAM" id="Phobius"/>
    </source>
</evidence>
<dbReference type="InterPro" id="IPR012986">
    <property type="entry name" value="PSI_PsaX"/>
</dbReference>
<accession>A0AA96WNQ0</accession>
<sequence>MTTKTGKPPYTFRASWALLLLLGNFLVAAFYFGLLK</sequence>
<evidence type="ECO:0000313" key="2">
    <source>
        <dbReference type="EMBL" id="WNZ25271.1"/>
    </source>
</evidence>
<proteinExistence type="predicted"/>
<organism evidence="2">
    <name type="scientific">Leptolyngbya sp. NK1-12</name>
    <dbReference type="NCBI Taxonomy" id="2547451"/>
    <lineage>
        <taxon>Bacteria</taxon>
        <taxon>Bacillati</taxon>
        <taxon>Cyanobacteriota</taxon>
        <taxon>Cyanophyceae</taxon>
        <taxon>Leptolyngbyales</taxon>
        <taxon>Leptolyngbyaceae</taxon>
        <taxon>Leptolyngbya group</taxon>
        <taxon>Leptolyngbya</taxon>
    </lineage>
</organism>
<dbReference type="SUPFAM" id="SSF81552">
    <property type="entry name" value="Subunit PsaX of photosystem I reaction centre"/>
    <property type="match status" value="1"/>
</dbReference>
<dbReference type="AlphaFoldDB" id="A0AA96WNQ0"/>
<name>A0AA96WNQ0_9CYAN</name>
<reference evidence="2" key="1">
    <citation type="submission" date="2020-05" db="EMBL/GenBank/DDBJ databases">
        <authorList>
            <person name="Zhu T."/>
            <person name="Keshari N."/>
            <person name="Lu X."/>
        </authorList>
    </citation>
    <scope>NUCLEOTIDE SEQUENCE</scope>
    <source>
        <strain evidence="2">NK1-12</strain>
    </source>
</reference>
<keyword evidence="1" id="KW-0472">Membrane</keyword>
<gene>
    <name evidence="2" type="primary">psaX</name>
    <name evidence="2" type="ORF">HJG54_22050</name>
</gene>